<dbReference type="EMBL" id="JBBWWR010000016">
    <property type="protein sequence ID" value="KAK8947611.1"/>
    <property type="molecule type" value="Genomic_DNA"/>
</dbReference>
<name>A0ABR2LQ92_9ASPA</name>
<gene>
    <name evidence="1" type="ORF">KSP40_PGU016207</name>
</gene>
<evidence type="ECO:0000313" key="2">
    <source>
        <dbReference type="Proteomes" id="UP001412067"/>
    </source>
</evidence>
<protein>
    <submittedName>
        <fullName evidence="1">Uncharacterized protein</fullName>
    </submittedName>
</protein>
<reference evidence="1 2" key="1">
    <citation type="journal article" date="2022" name="Nat. Plants">
        <title>Genomes of leafy and leafless Platanthera orchids illuminate the evolution of mycoheterotrophy.</title>
        <authorList>
            <person name="Li M.H."/>
            <person name="Liu K.W."/>
            <person name="Li Z."/>
            <person name="Lu H.C."/>
            <person name="Ye Q.L."/>
            <person name="Zhang D."/>
            <person name="Wang J.Y."/>
            <person name="Li Y.F."/>
            <person name="Zhong Z.M."/>
            <person name="Liu X."/>
            <person name="Yu X."/>
            <person name="Liu D.K."/>
            <person name="Tu X.D."/>
            <person name="Liu B."/>
            <person name="Hao Y."/>
            <person name="Liao X.Y."/>
            <person name="Jiang Y.T."/>
            <person name="Sun W.H."/>
            <person name="Chen J."/>
            <person name="Chen Y.Q."/>
            <person name="Ai Y."/>
            <person name="Zhai J.W."/>
            <person name="Wu S.S."/>
            <person name="Zhou Z."/>
            <person name="Hsiao Y.Y."/>
            <person name="Wu W.L."/>
            <person name="Chen Y.Y."/>
            <person name="Lin Y.F."/>
            <person name="Hsu J.L."/>
            <person name="Li C.Y."/>
            <person name="Wang Z.W."/>
            <person name="Zhao X."/>
            <person name="Zhong W.Y."/>
            <person name="Ma X.K."/>
            <person name="Ma L."/>
            <person name="Huang J."/>
            <person name="Chen G.Z."/>
            <person name="Huang M.Z."/>
            <person name="Huang L."/>
            <person name="Peng D.H."/>
            <person name="Luo Y.B."/>
            <person name="Zou S.Q."/>
            <person name="Chen S.P."/>
            <person name="Lan S."/>
            <person name="Tsai W.C."/>
            <person name="Van de Peer Y."/>
            <person name="Liu Z.J."/>
        </authorList>
    </citation>
    <scope>NUCLEOTIDE SEQUENCE [LARGE SCALE GENOMIC DNA]</scope>
    <source>
        <strain evidence="1">Lor288</strain>
    </source>
</reference>
<accession>A0ABR2LQ92</accession>
<proteinExistence type="predicted"/>
<evidence type="ECO:0000313" key="1">
    <source>
        <dbReference type="EMBL" id="KAK8947611.1"/>
    </source>
</evidence>
<dbReference type="Proteomes" id="UP001412067">
    <property type="component" value="Unassembled WGS sequence"/>
</dbReference>
<organism evidence="1 2">
    <name type="scientific">Platanthera guangdongensis</name>
    <dbReference type="NCBI Taxonomy" id="2320717"/>
    <lineage>
        <taxon>Eukaryota</taxon>
        <taxon>Viridiplantae</taxon>
        <taxon>Streptophyta</taxon>
        <taxon>Embryophyta</taxon>
        <taxon>Tracheophyta</taxon>
        <taxon>Spermatophyta</taxon>
        <taxon>Magnoliopsida</taxon>
        <taxon>Liliopsida</taxon>
        <taxon>Asparagales</taxon>
        <taxon>Orchidaceae</taxon>
        <taxon>Orchidoideae</taxon>
        <taxon>Orchideae</taxon>
        <taxon>Orchidinae</taxon>
        <taxon>Platanthera</taxon>
    </lineage>
</organism>
<keyword evidence="2" id="KW-1185">Reference proteome</keyword>
<sequence length="118" mass="12611">MAFPSSRSMTRACFSSLRPLITISKTAQAAQSSFISSTTRATSRSPSLRLLAFSSNRKNHFAFPSLRSPVELACCSGSLLPPIAAVEAKSVASRLHLNSRNCQALSQGTIFCRAHPGP</sequence>
<comment type="caution">
    <text evidence="1">The sequence shown here is derived from an EMBL/GenBank/DDBJ whole genome shotgun (WGS) entry which is preliminary data.</text>
</comment>